<accession>A0AAF0ILL4</accession>
<dbReference type="InterPro" id="IPR050365">
    <property type="entry name" value="TIM50"/>
</dbReference>
<feature type="compositionally biased region" description="Polar residues" evidence="16">
    <location>
        <begin position="119"/>
        <end position="131"/>
    </location>
</feature>
<evidence type="ECO:0000256" key="2">
    <source>
        <dbReference type="ARBA" id="ARBA00006344"/>
    </source>
</evidence>
<evidence type="ECO:0000256" key="4">
    <source>
        <dbReference type="ARBA" id="ARBA00022448"/>
    </source>
</evidence>
<keyword evidence="5" id="KW-0812">Transmembrane</keyword>
<evidence type="ECO:0000259" key="17">
    <source>
        <dbReference type="PROSITE" id="PS50969"/>
    </source>
</evidence>
<evidence type="ECO:0000256" key="3">
    <source>
        <dbReference type="ARBA" id="ARBA00020799"/>
    </source>
</evidence>
<dbReference type="CDD" id="cd07521">
    <property type="entry name" value="HAD_FCP1-like"/>
    <property type="match status" value="1"/>
</dbReference>
<feature type="region of interest" description="Disordered" evidence="16">
    <location>
        <begin position="553"/>
        <end position="575"/>
    </location>
</feature>
<keyword evidence="10 15" id="KW-0811">Translocation</keyword>
<evidence type="ECO:0000256" key="11">
    <source>
        <dbReference type="ARBA" id="ARBA00023128"/>
    </source>
</evidence>
<gene>
    <name evidence="18" type="primary">TIM50</name>
    <name evidence="18" type="ORF">PRK78_004417</name>
</gene>
<comment type="subunit">
    <text evidence="14">Component of the TIM23 complex, at least composed of TIM23/timX, TIM17/timQ, tim50 and TIM21/timU. Interacts with preproteins in transit.</text>
</comment>
<dbReference type="PANTHER" id="PTHR12210">
    <property type="entry name" value="DULLARD PROTEIN PHOSPHATASE"/>
    <property type="match status" value="1"/>
</dbReference>
<keyword evidence="19" id="KW-1185">Reference proteome</keyword>
<dbReference type="FunFam" id="3.40.50.1000:FF:000019">
    <property type="entry name" value="Mitochondrial import inner membrane translocase subunit TIM50"/>
    <property type="match status" value="1"/>
</dbReference>
<evidence type="ECO:0000256" key="13">
    <source>
        <dbReference type="ARBA" id="ARBA00059797"/>
    </source>
</evidence>
<evidence type="ECO:0000256" key="16">
    <source>
        <dbReference type="SAM" id="MobiDB-lite"/>
    </source>
</evidence>
<evidence type="ECO:0000313" key="19">
    <source>
        <dbReference type="Proteomes" id="UP001219355"/>
    </source>
</evidence>
<evidence type="ECO:0000256" key="1">
    <source>
        <dbReference type="ARBA" id="ARBA00004434"/>
    </source>
</evidence>
<dbReference type="SMART" id="SM00577">
    <property type="entry name" value="CPDc"/>
    <property type="match status" value="1"/>
</dbReference>
<feature type="compositionally biased region" description="Gly residues" evidence="16">
    <location>
        <begin position="566"/>
        <end position="575"/>
    </location>
</feature>
<dbReference type="AlphaFoldDB" id="A0AAF0ILL4"/>
<evidence type="ECO:0000256" key="14">
    <source>
        <dbReference type="ARBA" id="ARBA00061871"/>
    </source>
</evidence>
<dbReference type="GO" id="GO:0015031">
    <property type="term" value="P:protein transport"/>
    <property type="evidence" value="ECO:0007669"/>
    <property type="project" value="UniProtKB-KW"/>
</dbReference>
<comment type="function">
    <text evidence="13">Essential component of the TIM23 complex, a complex that mediates the translocation of transit peptide-containing proteins across the mitochondrial inner membrane. Required to direct preproteins in transit and direct them to the channel protein TIM23, and possibly facilitates transfer of the translocating proteins from the TOM complex to the TIM23 complex.</text>
</comment>
<keyword evidence="7 15" id="KW-0653">Protein transport</keyword>
<keyword evidence="4 15" id="KW-0813">Transport</keyword>
<evidence type="ECO:0000256" key="12">
    <source>
        <dbReference type="ARBA" id="ARBA00023136"/>
    </source>
</evidence>
<comment type="similarity">
    <text evidence="2 15">Belongs to the TIM50 family.</text>
</comment>
<reference evidence="18" key="1">
    <citation type="submission" date="2023-03" db="EMBL/GenBank/DDBJ databases">
        <title>Emydomyces testavorans Genome Sequence.</title>
        <authorList>
            <person name="Hoyer L."/>
        </authorList>
    </citation>
    <scope>NUCLEOTIDE SEQUENCE</scope>
    <source>
        <strain evidence="18">16-2883</strain>
    </source>
</reference>
<dbReference type="InterPro" id="IPR036412">
    <property type="entry name" value="HAD-like_sf"/>
</dbReference>
<dbReference type="InterPro" id="IPR004274">
    <property type="entry name" value="FCP1_dom"/>
</dbReference>
<organism evidence="18 19">
    <name type="scientific">Emydomyces testavorans</name>
    <dbReference type="NCBI Taxonomy" id="2070801"/>
    <lineage>
        <taxon>Eukaryota</taxon>
        <taxon>Fungi</taxon>
        <taxon>Dikarya</taxon>
        <taxon>Ascomycota</taxon>
        <taxon>Pezizomycotina</taxon>
        <taxon>Eurotiomycetes</taxon>
        <taxon>Eurotiomycetidae</taxon>
        <taxon>Onygenales</taxon>
        <taxon>Nannizziopsiaceae</taxon>
        <taxon>Emydomyces</taxon>
    </lineage>
</organism>
<dbReference type="Gene3D" id="3.40.50.1000">
    <property type="entry name" value="HAD superfamily/HAD-like"/>
    <property type="match status" value="1"/>
</dbReference>
<evidence type="ECO:0000256" key="5">
    <source>
        <dbReference type="ARBA" id="ARBA00022692"/>
    </source>
</evidence>
<evidence type="ECO:0000256" key="7">
    <source>
        <dbReference type="ARBA" id="ARBA00022927"/>
    </source>
</evidence>
<dbReference type="SUPFAM" id="SSF56784">
    <property type="entry name" value="HAD-like"/>
    <property type="match status" value="1"/>
</dbReference>
<evidence type="ECO:0000256" key="6">
    <source>
        <dbReference type="ARBA" id="ARBA00022792"/>
    </source>
</evidence>
<keyword evidence="11 15" id="KW-0496">Mitochondrion</keyword>
<keyword evidence="8 15" id="KW-0809">Transit peptide</keyword>
<dbReference type="EMBL" id="CP120628">
    <property type="protein sequence ID" value="WEW58949.1"/>
    <property type="molecule type" value="Genomic_DNA"/>
</dbReference>
<evidence type="ECO:0000313" key="18">
    <source>
        <dbReference type="EMBL" id="WEW58949.1"/>
    </source>
</evidence>
<evidence type="ECO:0000256" key="8">
    <source>
        <dbReference type="ARBA" id="ARBA00022946"/>
    </source>
</evidence>
<feature type="region of interest" description="Disordered" evidence="16">
    <location>
        <begin position="37"/>
        <end position="198"/>
    </location>
</feature>
<feature type="domain" description="FCP1 homology" evidence="17">
    <location>
        <begin position="286"/>
        <end position="429"/>
    </location>
</feature>
<keyword evidence="9" id="KW-1133">Transmembrane helix</keyword>
<comment type="subcellular location">
    <subcellularLocation>
        <location evidence="1 15">Mitochondrion inner membrane</location>
        <topology evidence="1 15">Single-pass membrane protein</topology>
    </subcellularLocation>
</comment>
<dbReference type="PROSITE" id="PS50969">
    <property type="entry name" value="FCP1"/>
    <property type="match status" value="1"/>
</dbReference>
<dbReference type="Pfam" id="PF03031">
    <property type="entry name" value="NIF"/>
    <property type="match status" value="1"/>
</dbReference>
<sequence length="575" mass="64634">MLRRAALPFLRRTAVPTSLRLSCPTLQARCYAKDNKPHGYEIPSSALSSSSHINPAQKPRVVSQPPNASMPKDFSEEQTEFESNPESHHNEAPQSPGAGAGVSHAQTKRTGADAESPDFSDTQAEFDTVSRTQKDAAESEPVQPQQPLPDLTQGIPPTIAAELAAKSKRRGPTGLNLTEDPEKGGAGDEAGGGGDIPKNAYVSSVDRRRNRLANLTYAVLLGLTLSGTMYLGRNWDTDEEERAHPDAPSGWGFGLFFNRIKARFDDLTSYYKDPAFEKLLPEDDPALRQPYTLVLSLEDLLVHSEWTREHGWRVAKRPGVDYFLRYLNQYYELVLFTSVPSMMADQVLRKLDPYRIIRWPLFREATKYEDGEYVKDLSYLNRDLSKVILIDTHEPHAKRQPENAIIFPKWNGDPKDRSLVALIPFLEYVAGMGLDDVRTVLKSFEGTYIPAEFARREKLMREKFEKQLAEERAKRPKHSIGGIASLFGIKPMGTSIDGLDHSTTEGLEQGKMLWDQIRERGQKQYQLIEKEIQENGEKWLAEMAAEEEKAREEQMKGMKNSFTSFFGGGGGGERK</sequence>
<keyword evidence="12" id="KW-0472">Membrane</keyword>
<evidence type="ECO:0000256" key="9">
    <source>
        <dbReference type="ARBA" id="ARBA00022989"/>
    </source>
</evidence>
<proteinExistence type="inferred from homology"/>
<dbReference type="GO" id="GO:0005744">
    <property type="term" value="C:TIM23 mitochondrial import inner membrane translocase complex"/>
    <property type="evidence" value="ECO:0007669"/>
    <property type="project" value="UniProtKB-UniRule"/>
</dbReference>
<evidence type="ECO:0000256" key="15">
    <source>
        <dbReference type="RuleBase" id="RU365079"/>
    </source>
</evidence>
<protein>
    <recommendedName>
        <fullName evidence="3 15">Mitochondrial import inner membrane translocase subunit TIM50</fullName>
    </recommendedName>
</protein>
<dbReference type="InterPro" id="IPR023214">
    <property type="entry name" value="HAD_sf"/>
</dbReference>
<keyword evidence="6" id="KW-0999">Mitochondrion inner membrane</keyword>
<evidence type="ECO:0000256" key="10">
    <source>
        <dbReference type="ARBA" id="ARBA00023010"/>
    </source>
</evidence>
<name>A0AAF0ILL4_9EURO</name>
<dbReference type="Proteomes" id="UP001219355">
    <property type="component" value="Chromosome 2"/>
</dbReference>